<evidence type="ECO:0000256" key="9">
    <source>
        <dbReference type="PIRSR" id="PIRSR617736-1"/>
    </source>
</evidence>
<evidence type="ECO:0000256" key="6">
    <source>
        <dbReference type="ARBA" id="ARBA00023277"/>
    </source>
</evidence>
<feature type="binding site" evidence="10">
    <location>
        <begin position="408"/>
        <end position="409"/>
    </location>
    <ligand>
        <name>substrate</name>
    </ligand>
</feature>
<feature type="active site" description="Nucleophile" evidence="9">
    <location>
        <position position="354"/>
    </location>
</feature>
<accession>A0A806JZX2</accession>
<reference evidence="12" key="1">
    <citation type="submission" date="2012-03" db="EMBL/GenBank/DDBJ databases">
        <title>Functional metagenomics reveals considerable lignocellulase gene clusters in the gut microbiome of a wood-feeding higher termite.</title>
        <authorList>
            <person name="Liu N."/>
        </authorList>
    </citation>
    <scope>NUCLEOTIDE SEQUENCE</scope>
</reference>
<evidence type="ECO:0000256" key="5">
    <source>
        <dbReference type="ARBA" id="ARBA00023001"/>
    </source>
</evidence>
<evidence type="ECO:0000256" key="1">
    <source>
        <dbReference type="ARBA" id="ARBA00000448"/>
    </source>
</evidence>
<keyword evidence="6" id="KW-0119">Carbohydrate metabolism</keyword>
<evidence type="ECO:0000313" key="12">
    <source>
        <dbReference type="EMBL" id="AGS52443.1"/>
    </source>
</evidence>
<protein>
    <recommendedName>
        <fullName evidence="3 11">Beta-glucosidase</fullName>
        <ecNumber evidence="3 11">3.2.1.21</ecNumber>
    </recommendedName>
</protein>
<name>A0A806JZX2_9BACT</name>
<dbReference type="Gene3D" id="3.20.20.80">
    <property type="entry name" value="Glycosidases"/>
    <property type="match status" value="1"/>
</dbReference>
<dbReference type="FunFam" id="3.20.20.80:FF:000004">
    <property type="entry name" value="Beta-glucosidase 6-phospho-beta-glucosidase"/>
    <property type="match status" value="1"/>
</dbReference>
<feature type="binding site" evidence="10">
    <location>
        <position position="401"/>
    </location>
    <ligand>
        <name>substrate</name>
    </ligand>
</feature>
<dbReference type="InterPro" id="IPR033132">
    <property type="entry name" value="GH_1_N_CS"/>
</dbReference>
<organism evidence="12">
    <name type="scientific">uncultured bacterium contig00101</name>
    <dbReference type="NCBI Taxonomy" id="1181568"/>
    <lineage>
        <taxon>Bacteria</taxon>
        <taxon>environmental samples</taxon>
    </lineage>
</organism>
<comment type="catalytic activity">
    <reaction evidence="1 11">
        <text>Hydrolysis of terminal, non-reducing beta-D-glucosyl residues with release of beta-D-glucose.</text>
        <dbReference type="EC" id="3.2.1.21"/>
    </reaction>
</comment>
<feature type="binding site" evidence="10">
    <location>
        <position position="17"/>
    </location>
    <ligand>
        <name>substrate</name>
    </ligand>
</feature>
<proteinExistence type="inferred from homology"/>
<dbReference type="PANTHER" id="PTHR10353">
    <property type="entry name" value="GLYCOSYL HYDROLASE"/>
    <property type="match status" value="1"/>
</dbReference>
<evidence type="ECO:0000256" key="4">
    <source>
        <dbReference type="ARBA" id="ARBA00022801"/>
    </source>
</evidence>
<keyword evidence="5" id="KW-0136">Cellulose degradation</keyword>
<sequence length="449" mass="50859">MGFKEGFVWGVASASYQVEGAVKEDGRGASVWDMFCKEPGRILDGSSGDNACDHYHRYKEDVAIMKELGVKAYRFSIAWPRVIPDGDGKVNEKGLDFYERLIDALGEAGITPYATLFHWDYPYELFRKGSWMNGESPKWFLRYVEAVAKRLGGKLPYVFTFNEPQCFIGLSYDRTEHAPGIRHPAWDTLLMAHNVLLAHGLAVQALRALSPGTKIGYAPTGAANYPATDSGEDREAARRAYFAVEDWFLWSVSLWSDPVFLGSYPDELVQKYGKYMPKIGADDMKIISSPLDFLGQNIYNGAPVRADGKGGYEYCRRETGYPFTAAKWPVTPESLYWGPVFLAERYKTPLYITENGLSCADVVSLDGKVHDPGRIDFLHRYLSCLKRAVESGVDVRGYFHWCLTDNFEWAKGYTDRFGMVHCNFETQERIIKDSGYWYRDVINTNGKDL</sequence>
<dbReference type="AlphaFoldDB" id="A0A806JZX2"/>
<dbReference type="GO" id="GO:0008422">
    <property type="term" value="F:beta-glucosidase activity"/>
    <property type="evidence" value="ECO:0007669"/>
    <property type="project" value="UniProtKB-EC"/>
</dbReference>
<dbReference type="PRINTS" id="PR00131">
    <property type="entry name" value="GLHYDRLASE1"/>
</dbReference>
<dbReference type="NCBIfam" id="TIGR03356">
    <property type="entry name" value="BGL"/>
    <property type="match status" value="1"/>
</dbReference>
<keyword evidence="8" id="KW-0624">Polysaccharide degradation</keyword>
<keyword evidence="7 11" id="KW-0326">Glycosidase</keyword>
<feature type="active site" description="Proton donor" evidence="9">
    <location>
        <position position="163"/>
    </location>
</feature>
<keyword evidence="4 11" id="KW-0378">Hydrolase</keyword>
<dbReference type="GO" id="GO:0005829">
    <property type="term" value="C:cytosol"/>
    <property type="evidence" value="ECO:0007669"/>
    <property type="project" value="TreeGrafter"/>
</dbReference>
<dbReference type="PANTHER" id="PTHR10353:SF36">
    <property type="entry name" value="LP05116P"/>
    <property type="match status" value="1"/>
</dbReference>
<evidence type="ECO:0000256" key="11">
    <source>
        <dbReference type="RuleBase" id="RU361175"/>
    </source>
</evidence>
<dbReference type="EMBL" id="JQ844194">
    <property type="protein sequence ID" value="AGS52443.1"/>
    <property type="molecule type" value="Genomic_DNA"/>
</dbReference>
<evidence type="ECO:0000256" key="8">
    <source>
        <dbReference type="ARBA" id="ARBA00023326"/>
    </source>
</evidence>
<feature type="binding site" evidence="10">
    <location>
        <position position="299"/>
    </location>
    <ligand>
        <name>substrate</name>
    </ligand>
</feature>
<dbReference type="EC" id="3.2.1.21" evidence="3 11"/>
<evidence type="ECO:0000256" key="7">
    <source>
        <dbReference type="ARBA" id="ARBA00023295"/>
    </source>
</evidence>
<dbReference type="InterPro" id="IPR017736">
    <property type="entry name" value="Glyco_hydro_1_beta-glucosidase"/>
</dbReference>
<dbReference type="Pfam" id="PF00232">
    <property type="entry name" value="Glyco_hydro_1"/>
    <property type="match status" value="1"/>
</dbReference>
<evidence type="ECO:0000256" key="10">
    <source>
        <dbReference type="PIRSR" id="PIRSR617736-2"/>
    </source>
</evidence>
<dbReference type="InterPro" id="IPR017853">
    <property type="entry name" value="GH"/>
</dbReference>
<dbReference type="GO" id="GO:0030245">
    <property type="term" value="P:cellulose catabolic process"/>
    <property type="evidence" value="ECO:0007669"/>
    <property type="project" value="UniProtKB-KW"/>
</dbReference>
<feature type="binding site" evidence="10">
    <location>
        <position position="162"/>
    </location>
    <ligand>
        <name>substrate</name>
    </ligand>
</feature>
<dbReference type="SUPFAM" id="SSF51445">
    <property type="entry name" value="(Trans)glycosidases"/>
    <property type="match status" value="1"/>
</dbReference>
<dbReference type="PROSITE" id="PS00653">
    <property type="entry name" value="GLYCOSYL_HYDROL_F1_2"/>
    <property type="match status" value="1"/>
</dbReference>
<dbReference type="InterPro" id="IPR001360">
    <property type="entry name" value="Glyco_hydro_1"/>
</dbReference>
<comment type="similarity">
    <text evidence="2 11">Belongs to the glycosyl hydrolase 1 family.</text>
</comment>
<feature type="binding site" evidence="10">
    <location>
        <position position="118"/>
    </location>
    <ligand>
        <name>substrate</name>
    </ligand>
</feature>
<evidence type="ECO:0000256" key="2">
    <source>
        <dbReference type="ARBA" id="ARBA00010838"/>
    </source>
</evidence>
<evidence type="ECO:0000256" key="3">
    <source>
        <dbReference type="ARBA" id="ARBA00012744"/>
    </source>
</evidence>